<proteinExistence type="predicted"/>
<organism evidence="2">
    <name type="scientific">Albugo laibachii Nc14</name>
    <dbReference type="NCBI Taxonomy" id="890382"/>
    <lineage>
        <taxon>Eukaryota</taxon>
        <taxon>Sar</taxon>
        <taxon>Stramenopiles</taxon>
        <taxon>Oomycota</taxon>
        <taxon>Peronosporomycetes</taxon>
        <taxon>Albuginales</taxon>
        <taxon>Albuginaceae</taxon>
        <taxon>Albugo</taxon>
    </lineage>
</organism>
<gene>
    <name evidence="2" type="primary">AlNc14C216G9021</name>
    <name evidence="2" type="ORF">ALNC14_101300</name>
</gene>
<dbReference type="EMBL" id="FR824261">
    <property type="protein sequence ID" value="CCA23986.1"/>
    <property type="molecule type" value="Genomic_DNA"/>
</dbReference>
<evidence type="ECO:0000313" key="2">
    <source>
        <dbReference type="EMBL" id="CCA23986.1"/>
    </source>
</evidence>
<dbReference type="HOGENOM" id="CLU_1663907_0_0_1"/>
<name>F0WRM2_9STRA</name>
<reference evidence="2" key="2">
    <citation type="submission" date="2011-02" db="EMBL/GenBank/DDBJ databases">
        <authorList>
            <person name="MacLean D."/>
        </authorList>
    </citation>
    <scope>NUCLEOTIDE SEQUENCE</scope>
</reference>
<feature type="domain" description="Protein argonaute N-terminal" evidence="1">
    <location>
        <begin position="16"/>
        <end position="113"/>
    </location>
</feature>
<protein>
    <submittedName>
        <fullName evidence="2">Argonaute1 (AGO1) putative</fullName>
    </submittedName>
</protein>
<reference evidence="2" key="1">
    <citation type="journal article" date="2011" name="PLoS Biol.">
        <title>Gene gain and loss during evolution of obligate parasitism in the white rust pathogen of Arabidopsis thaliana.</title>
        <authorList>
            <person name="Kemen E."/>
            <person name="Gardiner A."/>
            <person name="Schultz-Larsen T."/>
            <person name="Kemen A.C."/>
            <person name="Balmuth A.L."/>
            <person name="Robert-Seilaniantz A."/>
            <person name="Bailey K."/>
            <person name="Holub E."/>
            <person name="Studholme D.J."/>
            <person name="Maclean D."/>
            <person name="Jones J.D."/>
        </authorList>
    </citation>
    <scope>NUCLEOTIDE SEQUENCE</scope>
</reference>
<dbReference type="Pfam" id="PF16486">
    <property type="entry name" value="ArgoN"/>
    <property type="match status" value="1"/>
</dbReference>
<dbReference type="InterPro" id="IPR032474">
    <property type="entry name" value="Argonaute_N"/>
</dbReference>
<dbReference type="AlphaFoldDB" id="F0WRM2"/>
<sequence length="159" mass="17930">MALQGEKFTNEGLRKTVANHLMKRLMANLKNEFPALTVVKDGRKSIYTASKLPFTEKKFENLQLSDQAKPKPYCCLVKEASPVVVNVNQLQVYLQEKLNCMPYDALQAMDIALRHTTSTGFVSAGRILYAPNDARISGKMPRSDLDTFKVYGQHKTTLF</sequence>
<accession>F0WRM2</accession>
<evidence type="ECO:0000259" key="1">
    <source>
        <dbReference type="Pfam" id="PF16486"/>
    </source>
</evidence>